<comment type="caution">
    <text evidence="1">The sequence shown here is derived from an EMBL/GenBank/DDBJ whole genome shotgun (WGS) entry which is preliminary data.</text>
</comment>
<dbReference type="AlphaFoldDB" id="A0A7X6LXL3"/>
<protein>
    <submittedName>
        <fullName evidence="1">Uncharacterized protein</fullName>
    </submittedName>
</protein>
<reference evidence="1 2" key="1">
    <citation type="submission" date="2020-04" db="EMBL/GenBank/DDBJ databases">
        <title>MicrobeNet Type strains.</title>
        <authorList>
            <person name="Nicholson A.C."/>
        </authorList>
    </citation>
    <scope>NUCLEOTIDE SEQUENCE [LARGE SCALE GENOMIC DNA]</scope>
    <source>
        <strain evidence="1 2">DSM 44445</strain>
    </source>
</reference>
<dbReference type="Pfam" id="PF20062">
    <property type="entry name" value="DUF6461"/>
    <property type="match status" value="1"/>
</dbReference>
<proteinExistence type="predicted"/>
<dbReference type="RefSeq" id="WP_040722983.1">
    <property type="nucleotide sequence ID" value="NZ_CAWPHS010000056.1"/>
</dbReference>
<evidence type="ECO:0000313" key="2">
    <source>
        <dbReference type="Proteomes" id="UP000523447"/>
    </source>
</evidence>
<keyword evidence="2" id="KW-1185">Reference proteome</keyword>
<accession>A0A7X6LXL3</accession>
<dbReference type="EMBL" id="JAAXPE010000006">
    <property type="protein sequence ID" value="NKY85795.1"/>
    <property type="molecule type" value="Genomic_DNA"/>
</dbReference>
<evidence type="ECO:0000313" key="1">
    <source>
        <dbReference type="EMBL" id="NKY85795.1"/>
    </source>
</evidence>
<dbReference type="InterPro" id="IPR045592">
    <property type="entry name" value="DUF6461"/>
</dbReference>
<gene>
    <name evidence="1" type="ORF">HGA07_09185</name>
</gene>
<sequence>MTTADPLAPFQWLHARNGDDRRLGEIFTVSFFRGLDPAEVVRRFSRGEDQGQEAGFDELGERVSKFCFENGGGSGGGHVGVVQLGEWSVAIELFGWMATLPDVLAELSRDCEVLGITRHDYADDSLAYAIDGTIVTGYNLTCPHLRHGSEPDRLNGFMRELGMTLDRGDDEHDRDDEYDWDDSAWETDYFAAVPRAFALAAKLTGVRFVPEILDRAMLVGPVLYRW</sequence>
<organism evidence="1 2">
    <name type="scientific">Nocardia veterana</name>
    <dbReference type="NCBI Taxonomy" id="132249"/>
    <lineage>
        <taxon>Bacteria</taxon>
        <taxon>Bacillati</taxon>
        <taxon>Actinomycetota</taxon>
        <taxon>Actinomycetes</taxon>
        <taxon>Mycobacteriales</taxon>
        <taxon>Nocardiaceae</taxon>
        <taxon>Nocardia</taxon>
    </lineage>
</organism>
<dbReference type="Proteomes" id="UP000523447">
    <property type="component" value="Unassembled WGS sequence"/>
</dbReference>
<name>A0A7X6LXL3_9NOCA</name>